<dbReference type="PANTHER" id="PTHR33375">
    <property type="entry name" value="CHROMOSOME-PARTITIONING PROTEIN PARB-RELATED"/>
    <property type="match status" value="1"/>
</dbReference>
<keyword evidence="4" id="KW-1185">Reference proteome</keyword>
<dbReference type="KEGG" id="taz:TREAZ_1095"/>
<dbReference type="eggNOG" id="COG1475">
    <property type="taxonomic scope" value="Bacteria"/>
</dbReference>
<dbReference type="RefSeq" id="WP_015710895.1">
    <property type="nucleotide sequence ID" value="NC_015577.1"/>
</dbReference>
<dbReference type="GO" id="GO:0005694">
    <property type="term" value="C:chromosome"/>
    <property type="evidence" value="ECO:0007669"/>
    <property type="project" value="TreeGrafter"/>
</dbReference>
<sequence>MQVSIEDIKVKKRIRKDLGDIASLADSLKHFGQINPIVITNDNALIAGERRLEAAKSLGWRTINAVVAEFPDKLSRLEYEVEENIQRQDFNTEEIAEATRRIYRLKNPSFFRRILNAIIRFFSRLFRAGK</sequence>
<reference evidence="3 4" key="2">
    <citation type="journal article" date="2011" name="ISME J.">
        <title>RNA-seq reveals cooperative metabolic interactions between two termite-gut spirochete species in co-culture.</title>
        <authorList>
            <person name="Rosenthal A.Z."/>
            <person name="Matson E.G."/>
            <person name="Eldar A."/>
            <person name="Leadbetter J.R."/>
        </authorList>
    </citation>
    <scope>NUCLEOTIDE SEQUENCE [LARGE SCALE GENOMIC DNA]</scope>
    <source>
        <strain evidence="4">ATCC BAA-888 / DSM 13862 / ZAS-9</strain>
    </source>
</reference>
<dbReference type="InterPro" id="IPR036086">
    <property type="entry name" value="ParB/Sulfiredoxin_sf"/>
</dbReference>
<protein>
    <recommendedName>
        <fullName evidence="2">ParB-like N-terminal domain-containing protein</fullName>
    </recommendedName>
</protein>
<dbReference type="HOGENOM" id="CLU_150097_0_0_12"/>
<dbReference type="NCBIfam" id="TIGR00180">
    <property type="entry name" value="parB_part"/>
    <property type="match status" value="1"/>
</dbReference>
<dbReference type="SMART" id="SM00470">
    <property type="entry name" value="ParB"/>
    <property type="match status" value="1"/>
</dbReference>
<name>F5Y7I5_LEAAZ</name>
<dbReference type="OrthoDB" id="2662582at2"/>
<dbReference type="CDD" id="cd16410">
    <property type="entry name" value="ParB_N_like"/>
    <property type="match status" value="1"/>
</dbReference>
<comment type="similarity">
    <text evidence="1">Belongs to the ParB family.</text>
</comment>
<dbReference type="GO" id="GO:0007059">
    <property type="term" value="P:chromosome segregation"/>
    <property type="evidence" value="ECO:0007669"/>
    <property type="project" value="TreeGrafter"/>
</dbReference>
<dbReference type="PANTHER" id="PTHR33375:SF1">
    <property type="entry name" value="CHROMOSOME-PARTITIONING PROTEIN PARB-RELATED"/>
    <property type="match status" value="1"/>
</dbReference>
<proteinExistence type="inferred from homology"/>
<evidence type="ECO:0000256" key="1">
    <source>
        <dbReference type="ARBA" id="ARBA00006295"/>
    </source>
</evidence>
<dbReference type="GO" id="GO:0003677">
    <property type="term" value="F:DNA binding"/>
    <property type="evidence" value="ECO:0007669"/>
    <property type="project" value="InterPro"/>
</dbReference>
<gene>
    <name evidence="3" type="ordered locus">TREAZ_1095</name>
</gene>
<dbReference type="InParanoid" id="F5Y7I5"/>
<dbReference type="InterPro" id="IPR004437">
    <property type="entry name" value="ParB/RepB/Spo0J"/>
</dbReference>
<dbReference type="AlphaFoldDB" id="F5Y7I5"/>
<dbReference type="STRING" id="545695.TREAZ_1095"/>
<dbReference type="Proteomes" id="UP000009222">
    <property type="component" value="Chromosome"/>
</dbReference>
<reference evidence="4" key="1">
    <citation type="submission" date="2009-12" db="EMBL/GenBank/DDBJ databases">
        <title>Complete sequence of Treponema azotonutricium strain ZAS-9.</title>
        <authorList>
            <person name="Tetu S.G."/>
            <person name="Matson E."/>
            <person name="Ren Q."/>
            <person name="Seshadri R."/>
            <person name="Elbourne L."/>
            <person name="Hassan K.A."/>
            <person name="Durkin A."/>
            <person name="Radune D."/>
            <person name="Mohamoud Y."/>
            <person name="Shay R."/>
            <person name="Jin S."/>
            <person name="Zhang X."/>
            <person name="Lucey K."/>
            <person name="Ballor N.R."/>
            <person name="Ottesen E."/>
            <person name="Rosenthal R."/>
            <person name="Allen A."/>
            <person name="Leadbetter J.R."/>
            <person name="Paulsen I.T."/>
        </authorList>
    </citation>
    <scope>NUCLEOTIDE SEQUENCE [LARGE SCALE GENOMIC DNA]</scope>
    <source>
        <strain evidence="4">ATCC BAA-888 / DSM 13862 / ZAS-9</strain>
    </source>
</reference>
<dbReference type="InterPro" id="IPR003115">
    <property type="entry name" value="ParB_N"/>
</dbReference>
<dbReference type="EMBL" id="CP001841">
    <property type="protein sequence ID" value="AEF81377.1"/>
    <property type="molecule type" value="Genomic_DNA"/>
</dbReference>
<dbReference type="GO" id="GO:0045881">
    <property type="term" value="P:positive regulation of sporulation resulting in formation of a cellular spore"/>
    <property type="evidence" value="ECO:0007669"/>
    <property type="project" value="TreeGrafter"/>
</dbReference>
<evidence type="ECO:0000313" key="3">
    <source>
        <dbReference type="EMBL" id="AEF81377.1"/>
    </source>
</evidence>
<dbReference type="Pfam" id="PF02195">
    <property type="entry name" value="ParB_N"/>
    <property type="match status" value="1"/>
</dbReference>
<evidence type="ECO:0000313" key="4">
    <source>
        <dbReference type="Proteomes" id="UP000009222"/>
    </source>
</evidence>
<evidence type="ECO:0000259" key="2">
    <source>
        <dbReference type="SMART" id="SM00470"/>
    </source>
</evidence>
<accession>F5Y7I5</accession>
<dbReference type="InterPro" id="IPR050336">
    <property type="entry name" value="Chromosome_partition/occlusion"/>
</dbReference>
<dbReference type="Gene3D" id="3.90.1530.10">
    <property type="entry name" value="Conserved hypothetical protein from pyrococcus furiosus pfu- 392566-001, ParB domain"/>
    <property type="match status" value="1"/>
</dbReference>
<organism evidence="3 4">
    <name type="scientific">Leadbettera azotonutricia (strain ATCC BAA-888 / DSM 13862 / ZAS-9)</name>
    <name type="common">Treponema azotonutricium</name>
    <dbReference type="NCBI Taxonomy" id="545695"/>
    <lineage>
        <taxon>Bacteria</taxon>
        <taxon>Pseudomonadati</taxon>
        <taxon>Spirochaetota</taxon>
        <taxon>Spirochaetia</taxon>
        <taxon>Spirochaetales</taxon>
        <taxon>Breznakiellaceae</taxon>
        <taxon>Leadbettera</taxon>
    </lineage>
</organism>
<feature type="domain" description="ParB-like N-terminal" evidence="2">
    <location>
        <begin position="1"/>
        <end position="85"/>
    </location>
</feature>
<dbReference type="SUPFAM" id="SSF110849">
    <property type="entry name" value="ParB/Sulfiredoxin"/>
    <property type="match status" value="1"/>
</dbReference>